<evidence type="ECO:0000313" key="1">
    <source>
        <dbReference type="EMBL" id="TFY82645.1"/>
    </source>
</evidence>
<dbReference type="SUPFAM" id="SSF54690">
    <property type="entry name" value="Molybdopterin synthase subunit MoaE"/>
    <property type="match status" value="1"/>
</dbReference>
<dbReference type="Pfam" id="PF02391">
    <property type="entry name" value="MoaE"/>
    <property type="match status" value="1"/>
</dbReference>
<dbReference type="AlphaFoldDB" id="A0A4Z0A7C2"/>
<proteinExistence type="predicted"/>
<keyword evidence="2" id="KW-1185">Reference proteome</keyword>
<evidence type="ECO:0000313" key="2">
    <source>
        <dbReference type="Proteomes" id="UP000298061"/>
    </source>
</evidence>
<dbReference type="PANTHER" id="PTHR23404">
    <property type="entry name" value="MOLYBDOPTERIN SYNTHASE RELATED"/>
    <property type="match status" value="1"/>
</dbReference>
<sequence>MSLRSSASTEGRLETPEGIFVLTYDALNTEEIVVSVADDAAGATAVFIGTTRNSFKGKMVTKLEYQAYTKLALKTMAEIIHTAHQSVTRSSHHPTPQSVPSLLHCAVHHRLGSVPVGQPSIVIAVSSPHRKEAFVACELILEEVKAKAQIWKREYYEGEAEEEAEWKSNAAP</sequence>
<gene>
    <name evidence="1" type="ORF">EWM64_g1367</name>
</gene>
<dbReference type="Proteomes" id="UP000298061">
    <property type="component" value="Unassembled WGS sequence"/>
</dbReference>
<dbReference type="InterPro" id="IPR003448">
    <property type="entry name" value="Mopterin_biosynth_MoaE"/>
</dbReference>
<comment type="caution">
    <text evidence="1">The sequence shown here is derived from an EMBL/GenBank/DDBJ whole genome shotgun (WGS) entry which is preliminary data.</text>
</comment>
<name>A0A4Z0A7C2_9AGAM</name>
<dbReference type="STRING" id="135208.A0A4Z0A7C2"/>
<dbReference type="OrthoDB" id="5531344at2759"/>
<dbReference type="GO" id="GO:0006777">
    <property type="term" value="P:Mo-molybdopterin cofactor biosynthetic process"/>
    <property type="evidence" value="ECO:0007669"/>
    <property type="project" value="InterPro"/>
</dbReference>
<dbReference type="CDD" id="cd00756">
    <property type="entry name" value="MoaE"/>
    <property type="match status" value="1"/>
</dbReference>
<protein>
    <recommendedName>
        <fullName evidence="3">Molybdenum cofactor synthesis 2</fullName>
    </recommendedName>
</protein>
<dbReference type="Gene3D" id="3.90.1170.40">
    <property type="entry name" value="Molybdopterin biosynthesis MoaE subunit"/>
    <property type="match status" value="1"/>
</dbReference>
<evidence type="ECO:0008006" key="3">
    <source>
        <dbReference type="Google" id="ProtNLM"/>
    </source>
</evidence>
<reference evidence="1 2" key="1">
    <citation type="submission" date="2019-02" db="EMBL/GenBank/DDBJ databases">
        <title>Genome sequencing of the rare red list fungi Hericium alpestre (H. flagellum).</title>
        <authorList>
            <person name="Buettner E."/>
            <person name="Kellner H."/>
        </authorList>
    </citation>
    <scope>NUCLEOTIDE SEQUENCE [LARGE SCALE GENOMIC DNA]</scope>
    <source>
        <strain evidence="1 2">DSM 108284</strain>
    </source>
</reference>
<dbReference type="InterPro" id="IPR036563">
    <property type="entry name" value="MoaE_sf"/>
</dbReference>
<organism evidence="1 2">
    <name type="scientific">Hericium alpestre</name>
    <dbReference type="NCBI Taxonomy" id="135208"/>
    <lineage>
        <taxon>Eukaryota</taxon>
        <taxon>Fungi</taxon>
        <taxon>Dikarya</taxon>
        <taxon>Basidiomycota</taxon>
        <taxon>Agaricomycotina</taxon>
        <taxon>Agaricomycetes</taxon>
        <taxon>Russulales</taxon>
        <taxon>Hericiaceae</taxon>
        <taxon>Hericium</taxon>
    </lineage>
</organism>
<accession>A0A4Z0A7C2</accession>
<dbReference type="EMBL" id="SFCI01000090">
    <property type="protein sequence ID" value="TFY82645.1"/>
    <property type="molecule type" value="Genomic_DNA"/>
</dbReference>